<organism evidence="1 2">
    <name type="scientific">Petrolisthes cinctipes</name>
    <name type="common">Flat porcelain crab</name>
    <dbReference type="NCBI Taxonomy" id="88211"/>
    <lineage>
        <taxon>Eukaryota</taxon>
        <taxon>Metazoa</taxon>
        <taxon>Ecdysozoa</taxon>
        <taxon>Arthropoda</taxon>
        <taxon>Crustacea</taxon>
        <taxon>Multicrustacea</taxon>
        <taxon>Malacostraca</taxon>
        <taxon>Eumalacostraca</taxon>
        <taxon>Eucarida</taxon>
        <taxon>Decapoda</taxon>
        <taxon>Pleocyemata</taxon>
        <taxon>Anomura</taxon>
        <taxon>Galatheoidea</taxon>
        <taxon>Porcellanidae</taxon>
        <taxon>Petrolisthes</taxon>
    </lineage>
</organism>
<protein>
    <submittedName>
        <fullName evidence="1">Uncharacterized protein</fullName>
    </submittedName>
</protein>
<evidence type="ECO:0000313" key="2">
    <source>
        <dbReference type="Proteomes" id="UP001286313"/>
    </source>
</evidence>
<comment type="caution">
    <text evidence="1">The sequence shown here is derived from an EMBL/GenBank/DDBJ whole genome shotgun (WGS) entry which is preliminary data.</text>
</comment>
<keyword evidence="2" id="KW-1185">Reference proteome</keyword>
<proteinExistence type="predicted"/>
<dbReference type="Proteomes" id="UP001286313">
    <property type="component" value="Unassembled WGS sequence"/>
</dbReference>
<reference evidence="1" key="1">
    <citation type="submission" date="2023-10" db="EMBL/GenBank/DDBJ databases">
        <title>Genome assemblies of two species of porcelain crab, Petrolisthes cinctipes and Petrolisthes manimaculis (Anomura: Porcellanidae).</title>
        <authorList>
            <person name="Angst P."/>
        </authorList>
    </citation>
    <scope>NUCLEOTIDE SEQUENCE</scope>
    <source>
        <strain evidence="1">PB745_01</strain>
        <tissue evidence="1">Gill</tissue>
    </source>
</reference>
<evidence type="ECO:0000313" key="1">
    <source>
        <dbReference type="EMBL" id="KAK3873962.1"/>
    </source>
</evidence>
<sequence length="152" mass="15791">MSCGKAVVVIGGGGAGGVRVRIGGVGMIDGGMGGGIGVVATAGGGRRERLIGGGRLVNPGVTLIEGRKLEIGLRGGERRLRDLGERETVDGERRFRDREMVEGDRLALEPVRAVAPSSPHVTTVSSPVRGGVDRSCYSWRSVNSRDDPGELS</sequence>
<gene>
    <name evidence="1" type="ORF">Pcinc_021075</name>
</gene>
<dbReference type="EMBL" id="JAWQEG010002163">
    <property type="protein sequence ID" value="KAK3873962.1"/>
    <property type="molecule type" value="Genomic_DNA"/>
</dbReference>
<name>A0AAE1FIY7_PETCI</name>
<accession>A0AAE1FIY7</accession>
<dbReference type="AlphaFoldDB" id="A0AAE1FIY7"/>